<dbReference type="Pfam" id="PF17721">
    <property type="entry name" value="POU2AF2"/>
    <property type="match status" value="1"/>
</dbReference>
<reference evidence="2" key="2">
    <citation type="submission" date="2025-09" db="UniProtKB">
        <authorList>
            <consortium name="Ensembl"/>
        </authorList>
    </citation>
    <scope>IDENTIFICATION</scope>
</reference>
<feature type="region of interest" description="Disordered" evidence="1">
    <location>
        <begin position="150"/>
        <end position="186"/>
    </location>
</feature>
<evidence type="ECO:0000256" key="1">
    <source>
        <dbReference type="SAM" id="MobiDB-lite"/>
    </source>
</evidence>
<evidence type="ECO:0000313" key="3">
    <source>
        <dbReference type="Proteomes" id="UP000694545"/>
    </source>
</evidence>
<dbReference type="AlphaFoldDB" id="A0A8D2LPY4"/>
<dbReference type="PANTHER" id="PTHR28376:SF1">
    <property type="entry name" value="POU DOMAIN CLASS 2-ASSOCIATING FACTOR 2"/>
    <property type="match status" value="1"/>
</dbReference>
<dbReference type="OMA" id="GSWMSYE"/>
<reference evidence="2" key="1">
    <citation type="submission" date="2025-08" db="UniProtKB">
        <authorList>
            <consortium name="Ensembl"/>
        </authorList>
    </citation>
    <scope>IDENTIFICATION</scope>
</reference>
<keyword evidence="3" id="KW-1185">Reference proteome</keyword>
<protein>
    <submittedName>
        <fullName evidence="2">Chromosome 11 open reading frame 53</fullName>
    </submittedName>
</protein>
<dbReference type="PROSITE" id="PS51257">
    <property type="entry name" value="PROKAR_LIPOPROTEIN"/>
    <property type="match status" value="1"/>
</dbReference>
<dbReference type="GO" id="GO:0043565">
    <property type="term" value="F:sequence-specific DNA binding"/>
    <property type="evidence" value="ECO:0007669"/>
    <property type="project" value="TreeGrafter"/>
</dbReference>
<dbReference type="Ensembl" id="ENSVKKT00000025418.1">
    <property type="protein sequence ID" value="ENSVKKP00000024817.1"/>
    <property type="gene ID" value="ENSVKKG00000016343.1"/>
</dbReference>
<accession>A0A8D2LPY4</accession>
<dbReference type="InterPro" id="IPR037655">
    <property type="entry name" value="POU2AF2"/>
</dbReference>
<organism evidence="2 3">
    <name type="scientific">Varanus komodoensis</name>
    <name type="common">Komodo dragon</name>
    <dbReference type="NCBI Taxonomy" id="61221"/>
    <lineage>
        <taxon>Eukaryota</taxon>
        <taxon>Metazoa</taxon>
        <taxon>Chordata</taxon>
        <taxon>Craniata</taxon>
        <taxon>Vertebrata</taxon>
        <taxon>Euteleostomi</taxon>
        <taxon>Lepidosauria</taxon>
        <taxon>Squamata</taxon>
        <taxon>Bifurcata</taxon>
        <taxon>Unidentata</taxon>
        <taxon>Episquamata</taxon>
        <taxon>Toxicofera</taxon>
        <taxon>Anguimorpha</taxon>
        <taxon>Paleoanguimorpha</taxon>
        <taxon>Varanoidea</taxon>
        <taxon>Varanidae</taxon>
        <taxon>Varanus</taxon>
    </lineage>
</organism>
<dbReference type="GO" id="GO:0003713">
    <property type="term" value="F:transcription coactivator activity"/>
    <property type="evidence" value="ECO:0007669"/>
    <property type="project" value="TreeGrafter"/>
</dbReference>
<dbReference type="Proteomes" id="UP000694545">
    <property type="component" value="Unplaced"/>
</dbReference>
<dbReference type="GO" id="GO:0005634">
    <property type="term" value="C:nucleus"/>
    <property type="evidence" value="ECO:0007669"/>
    <property type="project" value="TreeGrafter"/>
</dbReference>
<sequence length="256" mass="27310">MLLIDKAFIIAAQTLTCGCFHASLSPPRPSARLTVSVSPLLTGSAAVSGYGGVRRALMAEPDFQSNKQISGDGYPSSLIAKPLPYDSPVAQSYPPLLDTHFMDQYVNHRTAPASSGSSSLFGTLSLTPIFPSDTAHFSARDAWEHSMTDSLGQADECSEPLQLPSAPGCLSSHEPGEPSHYRSSSWSLPIPGTQSYPFPALEDAHYAAGYSSASPYPFSSFMTTVANELPPKMLQASSEESSDAVLLHDTSSLWTY</sequence>
<name>A0A8D2LPY4_VARKO</name>
<dbReference type="PANTHER" id="PTHR28376">
    <property type="entry name" value="RGD1562914"/>
    <property type="match status" value="1"/>
</dbReference>
<proteinExistence type="predicted"/>
<evidence type="ECO:0000313" key="2">
    <source>
        <dbReference type="Ensembl" id="ENSVKKP00000024817.1"/>
    </source>
</evidence>